<organism evidence="2 3">
    <name type="scientific">Erythrobacter insulae</name>
    <dbReference type="NCBI Taxonomy" id="2584124"/>
    <lineage>
        <taxon>Bacteria</taxon>
        <taxon>Pseudomonadati</taxon>
        <taxon>Pseudomonadota</taxon>
        <taxon>Alphaproteobacteria</taxon>
        <taxon>Sphingomonadales</taxon>
        <taxon>Erythrobacteraceae</taxon>
        <taxon>Erythrobacter/Porphyrobacter group</taxon>
        <taxon>Erythrobacter</taxon>
    </lineage>
</organism>
<evidence type="ECO:0000313" key="3">
    <source>
        <dbReference type="Proteomes" id="UP000316343"/>
    </source>
</evidence>
<keyword evidence="1" id="KW-0472">Membrane</keyword>
<gene>
    <name evidence="2" type="ORF">FGU71_05360</name>
</gene>
<dbReference type="OrthoDB" id="7433080at2"/>
<comment type="caution">
    <text evidence="2">The sequence shown here is derived from an EMBL/GenBank/DDBJ whole genome shotgun (WGS) entry which is preliminary data.</text>
</comment>
<dbReference type="AlphaFoldDB" id="A0A547PB11"/>
<dbReference type="EMBL" id="VHJK01000001">
    <property type="protein sequence ID" value="TRD11332.1"/>
    <property type="molecule type" value="Genomic_DNA"/>
</dbReference>
<protein>
    <submittedName>
        <fullName evidence="2">Uncharacterized protein</fullName>
    </submittedName>
</protein>
<feature type="transmembrane region" description="Helical" evidence="1">
    <location>
        <begin position="44"/>
        <end position="63"/>
    </location>
</feature>
<dbReference type="Proteomes" id="UP000316343">
    <property type="component" value="Unassembled WGS sequence"/>
</dbReference>
<keyword evidence="1" id="KW-1133">Transmembrane helix</keyword>
<keyword evidence="3" id="KW-1185">Reference proteome</keyword>
<evidence type="ECO:0000313" key="2">
    <source>
        <dbReference type="EMBL" id="TRD11332.1"/>
    </source>
</evidence>
<proteinExistence type="predicted"/>
<name>A0A547PB11_9SPHN</name>
<reference evidence="2 3" key="1">
    <citation type="submission" date="2019-06" db="EMBL/GenBank/DDBJ databases">
        <title>Erythrobacter insulae sp. nov., isolated from a tidal flat.</title>
        <authorList>
            <person name="Yoon J.-H."/>
        </authorList>
    </citation>
    <scope>NUCLEOTIDE SEQUENCE [LARGE SCALE GENOMIC DNA]</scope>
    <source>
        <strain evidence="2 3">JBTF-M21</strain>
    </source>
</reference>
<keyword evidence="1" id="KW-0812">Transmembrane</keyword>
<evidence type="ECO:0000256" key="1">
    <source>
        <dbReference type="SAM" id="Phobius"/>
    </source>
</evidence>
<dbReference type="RefSeq" id="WP_142787598.1">
    <property type="nucleotide sequence ID" value="NZ_VHJK01000001.1"/>
</dbReference>
<accession>A0A547PB11</accession>
<sequence length="65" mass="6771">MEMLKAFGLGAVLTGSIAVVVGSQGSSGGALDVHAMALGDYKIYWSWPLFLAGSGLAWGLMLLQR</sequence>